<feature type="compositionally biased region" description="Basic and acidic residues" evidence="1">
    <location>
        <begin position="86"/>
        <end position="104"/>
    </location>
</feature>
<feature type="compositionally biased region" description="Basic residues" evidence="1">
    <location>
        <begin position="158"/>
        <end position="169"/>
    </location>
</feature>
<dbReference type="InterPro" id="IPR039715">
    <property type="entry name" value="ZCCHC10"/>
</dbReference>
<dbReference type="Pfam" id="PF13917">
    <property type="entry name" value="zf-CCHC_3"/>
    <property type="match status" value="1"/>
</dbReference>
<evidence type="ECO:0000313" key="3">
    <source>
        <dbReference type="Proteomes" id="UP000305948"/>
    </source>
</evidence>
<sequence length="180" mass="19768">MSKFAPHRKSYSNPTATSSTICQKCLGTGHFTYQCKATARPYLSRPSRTQQLENPRSLAKLKEAGRPSVDVPEELKSKTGTANRILEAKEKERAEKKKSSDGPSRKRARRGSSSDSSSGSDSSSQSDSSESDSNSDTESSSSDSDSESSGSRSQERDRRRRVPHDRRRSFSSSPGERGRS</sequence>
<gene>
    <name evidence="2" type="ORF">OE88DRAFT_1657912</name>
</gene>
<dbReference type="PANTHER" id="PTHR13491:SF0">
    <property type="entry name" value="ZINC FINGER CCHC DOMAIN-CONTAINING PROTEIN 10"/>
    <property type="match status" value="1"/>
</dbReference>
<reference evidence="2 3" key="1">
    <citation type="journal article" date="2019" name="Nat. Ecol. Evol.">
        <title>Megaphylogeny resolves global patterns of mushroom evolution.</title>
        <authorList>
            <person name="Varga T."/>
            <person name="Krizsan K."/>
            <person name="Foldi C."/>
            <person name="Dima B."/>
            <person name="Sanchez-Garcia M."/>
            <person name="Sanchez-Ramirez S."/>
            <person name="Szollosi G.J."/>
            <person name="Szarkandi J.G."/>
            <person name="Papp V."/>
            <person name="Albert L."/>
            <person name="Andreopoulos W."/>
            <person name="Angelini C."/>
            <person name="Antonin V."/>
            <person name="Barry K.W."/>
            <person name="Bougher N.L."/>
            <person name="Buchanan P."/>
            <person name="Buyck B."/>
            <person name="Bense V."/>
            <person name="Catcheside P."/>
            <person name="Chovatia M."/>
            <person name="Cooper J."/>
            <person name="Damon W."/>
            <person name="Desjardin D."/>
            <person name="Finy P."/>
            <person name="Geml J."/>
            <person name="Haridas S."/>
            <person name="Hughes K."/>
            <person name="Justo A."/>
            <person name="Karasinski D."/>
            <person name="Kautmanova I."/>
            <person name="Kiss B."/>
            <person name="Kocsube S."/>
            <person name="Kotiranta H."/>
            <person name="LaButti K.M."/>
            <person name="Lechner B.E."/>
            <person name="Liimatainen K."/>
            <person name="Lipzen A."/>
            <person name="Lukacs Z."/>
            <person name="Mihaltcheva S."/>
            <person name="Morgado L.N."/>
            <person name="Niskanen T."/>
            <person name="Noordeloos M.E."/>
            <person name="Ohm R.A."/>
            <person name="Ortiz-Santana B."/>
            <person name="Ovrebo C."/>
            <person name="Racz N."/>
            <person name="Riley R."/>
            <person name="Savchenko A."/>
            <person name="Shiryaev A."/>
            <person name="Soop K."/>
            <person name="Spirin V."/>
            <person name="Szebenyi C."/>
            <person name="Tomsovsky M."/>
            <person name="Tulloss R.E."/>
            <person name="Uehling J."/>
            <person name="Grigoriev I.V."/>
            <person name="Vagvolgyi C."/>
            <person name="Papp T."/>
            <person name="Martin F.M."/>
            <person name="Miettinen O."/>
            <person name="Hibbett D.S."/>
            <person name="Nagy L.G."/>
        </authorList>
    </citation>
    <scope>NUCLEOTIDE SEQUENCE [LARGE SCALE GENOMIC DNA]</scope>
    <source>
        <strain evidence="2 3">OMC1185</strain>
    </source>
</reference>
<accession>A0A5C3N4J9</accession>
<dbReference type="OrthoDB" id="437973at2759"/>
<keyword evidence="3" id="KW-1185">Reference proteome</keyword>
<feature type="compositionally biased region" description="Low complexity" evidence="1">
    <location>
        <begin position="136"/>
        <end position="152"/>
    </location>
</feature>
<evidence type="ECO:0000256" key="1">
    <source>
        <dbReference type="SAM" id="MobiDB-lite"/>
    </source>
</evidence>
<feature type="compositionally biased region" description="Low complexity" evidence="1">
    <location>
        <begin position="111"/>
        <end position="128"/>
    </location>
</feature>
<name>A0A5C3N4J9_9AGAM</name>
<dbReference type="AlphaFoldDB" id="A0A5C3N4J9"/>
<evidence type="ECO:0000313" key="2">
    <source>
        <dbReference type="EMBL" id="TFK52574.1"/>
    </source>
</evidence>
<dbReference type="EMBL" id="ML213509">
    <property type="protein sequence ID" value="TFK52574.1"/>
    <property type="molecule type" value="Genomic_DNA"/>
</dbReference>
<dbReference type="Proteomes" id="UP000305948">
    <property type="component" value="Unassembled WGS sequence"/>
</dbReference>
<proteinExistence type="predicted"/>
<dbReference type="PANTHER" id="PTHR13491">
    <property type="entry name" value="ZCCHC10 PROTEIN"/>
    <property type="match status" value="1"/>
</dbReference>
<evidence type="ECO:0008006" key="4">
    <source>
        <dbReference type="Google" id="ProtNLM"/>
    </source>
</evidence>
<protein>
    <recommendedName>
        <fullName evidence="4">Zinc knuckle-domain-containing protein</fullName>
    </recommendedName>
</protein>
<feature type="region of interest" description="Disordered" evidence="1">
    <location>
        <begin position="39"/>
        <end position="180"/>
    </location>
</feature>
<organism evidence="2 3">
    <name type="scientific">Heliocybe sulcata</name>
    <dbReference type="NCBI Taxonomy" id="5364"/>
    <lineage>
        <taxon>Eukaryota</taxon>
        <taxon>Fungi</taxon>
        <taxon>Dikarya</taxon>
        <taxon>Basidiomycota</taxon>
        <taxon>Agaricomycotina</taxon>
        <taxon>Agaricomycetes</taxon>
        <taxon>Gloeophyllales</taxon>
        <taxon>Gloeophyllaceae</taxon>
        <taxon>Heliocybe</taxon>
    </lineage>
</organism>